<dbReference type="STRING" id="1231623.Tasa_010_244"/>
<feature type="transmembrane region" description="Helical" evidence="1">
    <location>
        <begin position="214"/>
        <end position="234"/>
    </location>
</feature>
<proteinExistence type="predicted"/>
<sequence length="268" mass="27768">MTGAAFAREVATLLSLLICLLLAPWCAGIAAAIRAVLSGQSPAPLSAPARGLSRALTELRRGRSTPSGMSPGLALGATATLAALAVDVMPGMFDPLLAAFLLSGARVMMWLDVRDGPALWFARAREQRGALVVLMLVGMMAGFSTEDGRASVGDVLLAGGVLIALSDGVLGARDPVRVSSQGRAWARGVADLLVLGWILWLARLVWPHVTGGPWMMPAWTIARAVCMAVVLGIAQGMWFPRASARPLASALLLGGLALVLLDLGETSG</sequence>
<protein>
    <submittedName>
        <fullName evidence="2">Uncharacterized protein</fullName>
    </submittedName>
</protein>
<dbReference type="AlphaFoldDB" id="A0A0D6MJ85"/>
<feature type="transmembrane region" description="Helical" evidence="1">
    <location>
        <begin position="73"/>
        <end position="102"/>
    </location>
</feature>
<evidence type="ECO:0000313" key="3">
    <source>
        <dbReference type="Proteomes" id="UP000032679"/>
    </source>
</evidence>
<accession>A0A0D6MJ85</accession>
<keyword evidence="3" id="KW-1185">Reference proteome</keyword>
<feature type="transmembrane region" description="Helical" evidence="1">
    <location>
        <begin position="246"/>
        <end position="264"/>
    </location>
</feature>
<dbReference type="EMBL" id="BALE01000010">
    <property type="protein sequence ID" value="GAN53697.1"/>
    <property type="molecule type" value="Genomic_DNA"/>
</dbReference>
<keyword evidence="1" id="KW-1133">Transmembrane helix</keyword>
<name>A0A0D6MJ85_9PROT</name>
<dbReference type="RefSeq" id="WP_048847845.1">
    <property type="nucleotide sequence ID" value="NZ_BALE01000010.1"/>
</dbReference>
<evidence type="ECO:0000313" key="2">
    <source>
        <dbReference type="EMBL" id="GAN53697.1"/>
    </source>
</evidence>
<keyword evidence="1" id="KW-0472">Membrane</keyword>
<dbReference type="Proteomes" id="UP000032679">
    <property type="component" value="Unassembled WGS sequence"/>
</dbReference>
<organism evidence="2 3">
    <name type="scientific">Tanticharoenia sakaeratensis NBRC 103193</name>
    <dbReference type="NCBI Taxonomy" id="1231623"/>
    <lineage>
        <taxon>Bacteria</taxon>
        <taxon>Pseudomonadati</taxon>
        <taxon>Pseudomonadota</taxon>
        <taxon>Alphaproteobacteria</taxon>
        <taxon>Acetobacterales</taxon>
        <taxon>Acetobacteraceae</taxon>
        <taxon>Tanticharoenia</taxon>
    </lineage>
</organism>
<reference evidence="2 3" key="1">
    <citation type="submission" date="2012-10" db="EMBL/GenBank/DDBJ databases">
        <title>Genome sequencing of Tanticharoenia sakaeratensis NBRC 103193.</title>
        <authorList>
            <person name="Azuma Y."/>
            <person name="Hadano H."/>
            <person name="Hirakawa H."/>
            <person name="Matsushita K."/>
        </authorList>
    </citation>
    <scope>NUCLEOTIDE SEQUENCE [LARGE SCALE GENOMIC DNA]</scope>
    <source>
        <strain evidence="2 3">NBRC 103193</strain>
    </source>
</reference>
<feature type="transmembrane region" description="Helical" evidence="1">
    <location>
        <begin position="184"/>
        <end position="202"/>
    </location>
</feature>
<comment type="caution">
    <text evidence="2">The sequence shown here is derived from an EMBL/GenBank/DDBJ whole genome shotgun (WGS) entry which is preliminary data.</text>
</comment>
<feature type="transmembrane region" description="Helical" evidence="1">
    <location>
        <begin position="129"/>
        <end position="145"/>
    </location>
</feature>
<keyword evidence="1" id="KW-0812">Transmembrane</keyword>
<gene>
    <name evidence="2" type="ORF">Tasa_010_244</name>
</gene>
<feature type="transmembrane region" description="Helical" evidence="1">
    <location>
        <begin position="151"/>
        <end position="172"/>
    </location>
</feature>
<evidence type="ECO:0000256" key="1">
    <source>
        <dbReference type="SAM" id="Phobius"/>
    </source>
</evidence>